<evidence type="ECO:0000256" key="3">
    <source>
        <dbReference type="ARBA" id="ARBA00022840"/>
    </source>
</evidence>
<evidence type="ECO:0000313" key="6">
    <source>
        <dbReference type="Proteomes" id="UP001499882"/>
    </source>
</evidence>
<comment type="similarity">
    <text evidence="1">Belongs to the universal stress protein A family.</text>
</comment>
<comment type="caution">
    <text evidence="5">The sequence shown here is derived from an EMBL/GenBank/DDBJ whole genome shotgun (WGS) entry which is preliminary data.</text>
</comment>
<feature type="domain" description="UspA" evidence="4">
    <location>
        <begin position="161"/>
        <end position="289"/>
    </location>
</feature>
<protein>
    <submittedName>
        <fullName evidence="5">Universal stress protein</fullName>
    </submittedName>
</protein>
<feature type="domain" description="UspA" evidence="4">
    <location>
        <begin position="2"/>
        <end position="140"/>
    </location>
</feature>
<evidence type="ECO:0000259" key="4">
    <source>
        <dbReference type="Pfam" id="PF00582"/>
    </source>
</evidence>
<accession>A0ABP8ZGQ3</accession>
<dbReference type="SUPFAM" id="SSF52402">
    <property type="entry name" value="Adenine nucleotide alpha hydrolases-like"/>
    <property type="match status" value="2"/>
</dbReference>
<dbReference type="EMBL" id="BAABKN010000032">
    <property type="protein sequence ID" value="GAA4755930.1"/>
    <property type="molecule type" value="Genomic_DNA"/>
</dbReference>
<evidence type="ECO:0000313" key="5">
    <source>
        <dbReference type="EMBL" id="GAA4755930.1"/>
    </source>
</evidence>
<dbReference type="PANTHER" id="PTHR46268">
    <property type="entry name" value="STRESS RESPONSE PROTEIN NHAX"/>
    <property type="match status" value="1"/>
</dbReference>
<name>A0ABP8ZGQ3_9ACTN</name>
<dbReference type="PANTHER" id="PTHR46268:SF27">
    <property type="entry name" value="UNIVERSAL STRESS PROTEIN RV2623"/>
    <property type="match status" value="1"/>
</dbReference>
<organism evidence="5 6">
    <name type="scientific">Nocardioides endophyticus</name>
    <dbReference type="NCBI Taxonomy" id="1353775"/>
    <lineage>
        <taxon>Bacteria</taxon>
        <taxon>Bacillati</taxon>
        <taxon>Actinomycetota</taxon>
        <taxon>Actinomycetes</taxon>
        <taxon>Propionibacteriales</taxon>
        <taxon>Nocardioidaceae</taxon>
        <taxon>Nocardioides</taxon>
    </lineage>
</organism>
<sequence>MTIVVGHPTRTHDRAAISLGAMLARSIGTDLLVVSVVPAPWPTLVAGNVDKEFAAWSRETGAAAVADAERVLAEVAADLQARAVAVPGRSVPTALLEQAAGVDAGLVVVGSAEDGAWQRVGLGSTADHLLHAAHVPVAVAPRGFATHAVPRFDRATCAFRADRASSDVLRRTTEICAAAGAEVRIATFGVLGKTMYPPEIRGEQDVLDSFVEQSEAALRDAAAATGLRDVEHVVATGRDWAEAVGRLEWRHDDILVLGSSPRGVLARVFIGSHASRIIRHSPVPVVVVPES</sequence>
<keyword evidence="2" id="KW-0547">Nucleotide-binding</keyword>
<evidence type="ECO:0000256" key="1">
    <source>
        <dbReference type="ARBA" id="ARBA00008791"/>
    </source>
</evidence>
<dbReference type="InterPro" id="IPR006016">
    <property type="entry name" value="UspA"/>
</dbReference>
<dbReference type="PRINTS" id="PR01438">
    <property type="entry name" value="UNVRSLSTRESS"/>
</dbReference>
<dbReference type="RefSeq" id="WP_345529508.1">
    <property type="nucleotide sequence ID" value="NZ_BAABKN010000032.1"/>
</dbReference>
<dbReference type="InterPro" id="IPR006015">
    <property type="entry name" value="Universal_stress_UspA"/>
</dbReference>
<keyword evidence="6" id="KW-1185">Reference proteome</keyword>
<evidence type="ECO:0000256" key="2">
    <source>
        <dbReference type="ARBA" id="ARBA00022741"/>
    </source>
</evidence>
<reference evidence="6" key="1">
    <citation type="journal article" date="2019" name="Int. J. Syst. Evol. Microbiol.">
        <title>The Global Catalogue of Microorganisms (GCM) 10K type strain sequencing project: providing services to taxonomists for standard genome sequencing and annotation.</title>
        <authorList>
            <consortium name="The Broad Institute Genomics Platform"/>
            <consortium name="The Broad Institute Genome Sequencing Center for Infectious Disease"/>
            <person name="Wu L."/>
            <person name="Ma J."/>
        </authorList>
    </citation>
    <scope>NUCLEOTIDE SEQUENCE [LARGE SCALE GENOMIC DNA]</scope>
    <source>
        <strain evidence="6">JCM 18532</strain>
    </source>
</reference>
<dbReference type="Proteomes" id="UP001499882">
    <property type="component" value="Unassembled WGS sequence"/>
</dbReference>
<proteinExistence type="inferred from homology"/>
<keyword evidence="3" id="KW-0067">ATP-binding</keyword>
<gene>
    <name evidence="5" type="ORF">GCM10023350_46800</name>
</gene>
<dbReference type="Pfam" id="PF00582">
    <property type="entry name" value="Usp"/>
    <property type="match status" value="2"/>
</dbReference>
<dbReference type="Gene3D" id="3.40.50.12370">
    <property type="match status" value="1"/>
</dbReference>